<feature type="transmembrane region" description="Helical" evidence="1">
    <location>
        <begin position="12"/>
        <end position="31"/>
    </location>
</feature>
<keyword evidence="1" id="KW-0812">Transmembrane</keyword>
<accession>A0A4Y8MB67</accession>
<comment type="caution">
    <text evidence="2">The sequence shown here is derived from an EMBL/GenBank/DDBJ whole genome shotgun (WGS) entry which is preliminary data.</text>
</comment>
<reference evidence="2 3" key="1">
    <citation type="submission" date="2019-03" db="EMBL/GenBank/DDBJ databases">
        <title>Cohnella endophytica sp. nov., a novel endophytic bacterium isolated from bark of Sonneratia apetala.</title>
        <authorList>
            <person name="Tuo L."/>
        </authorList>
    </citation>
    <scope>NUCLEOTIDE SEQUENCE [LARGE SCALE GENOMIC DNA]</scope>
    <source>
        <strain evidence="2 3">CCTCC AB 208254</strain>
    </source>
</reference>
<protein>
    <submittedName>
        <fullName evidence="2">Uncharacterized protein</fullName>
    </submittedName>
</protein>
<dbReference type="EMBL" id="SOMN01000001">
    <property type="protein sequence ID" value="TFE31667.1"/>
    <property type="molecule type" value="Genomic_DNA"/>
</dbReference>
<keyword evidence="1" id="KW-1133">Transmembrane helix</keyword>
<evidence type="ECO:0000313" key="3">
    <source>
        <dbReference type="Proteomes" id="UP000297900"/>
    </source>
</evidence>
<name>A0A4Y8MB67_9BACL</name>
<proteinExistence type="predicted"/>
<keyword evidence="3" id="KW-1185">Reference proteome</keyword>
<dbReference type="RefSeq" id="WP_135150237.1">
    <property type="nucleotide sequence ID" value="NZ_SOMN01000001.1"/>
</dbReference>
<keyword evidence="1" id="KW-0472">Membrane</keyword>
<sequence>MSDNVQNKRSYTVAILLIIVVVLMTFIIIFYSKYLLTKQSHTTDQGQRLAERYVYALIFAERLRDGSDGLLNAKSETERLRAARMLGEATLASGETLGLILAATERSTGKSGEEEAKPFISAMNAVIGAKSPMATIGEQEGPLTEEESAALNLVRDGAAQMRQALSGFRPPSGEAGYRQMVTIGDWVTNAVDASDALIQLAGKLQ</sequence>
<dbReference type="OrthoDB" id="2679677at2"/>
<gene>
    <name evidence="2" type="ORF">E2980_00890</name>
</gene>
<evidence type="ECO:0000256" key="1">
    <source>
        <dbReference type="SAM" id="Phobius"/>
    </source>
</evidence>
<organism evidence="2 3">
    <name type="scientific">Cohnella luojiensis</name>
    <dbReference type="NCBI Taxonomy" id="652876"/>
    <lineage>
        <taxon>Bacteria</taxon>
        <taxon>Bacillati</taxon>
        <taxon>Bacillota</taxon>
        <taxon>Bacilli</taxon>
        <taxon>Bacillales</taxon>
        <taxon>Paenibacillaceae</taxon>
        <taxon>Cohnella</taxon>
    </lineage>
</organism>
<dbReference type="AlphaFoldDB" id="A0A4Y8MB67"/>
<evidence type="ECO:0000313" key="2">
    <source>
        <dbReference type="EMBL" id="TFE31667.1"/>
    </source>
</evidence>
<dbReference type="Proteomes" id="UP000297900">
    <property type="component" value="Unassembled WGS sequence"/>
</dbReference>